<reference evidence="1" key="1">
    <citation type="submission" date="2022-08" db="EMBL/GenBank/DDBJ databases">
        <authorList>
            <consortium name="DOE Joint Genome Institute"/>
            <person name="Min B."/>
            <person name="Riley R."/>
            <person name="Sierra-Patev S."/>
            <person name="Naranjo-Ortiz M."/>
            <person name="Looney B."/>
            <person name="Konkel Z."/>
            <person name="Slot J.C."/>
            <person name="Sakamoto Y."/>
            <person name="Steenwyk J.L."/>
            <person name="Rokas A."/>
            <person name="Carro J."/>
            <person name="Camarero S."/>
            <person name="Ferreira P."/>
            <person name="Molpeceres G."/>
            <person name="Ruiz-Duenas F.J."/>
            <person name="Serrano A."/>
            <person name="Henrissat B."/>
            <person name="Drula E."/>
            <person name="Hughes K.W."/>
            <person name="Mata J.L."/>
            <person name="Ishikawa N.K."/>
            <person name="Vargas-Isla R."/>
            <person name="Ushijima S."/>
            <person name="Smith C.A."/>
            <person name="Ahrendt S."/>
            <person name="Andreopoulos W."/>
            <person name="He G."/>
            <person name="Labutti K."/>
            <person name="Lipzen A."/>
            <person name="Ng V."/>
            <person name="Sandor L."/>
            <person name="Barry K."/>
            <person name="Martinez A.T."/>
            <person name="Xiao Y."/>
            <person name="Gibbons J.G."/>
            <person name="Terashima K."/>
            <person name="Hibbett D.S."/>
            <person name="Grigoriev I.V."/>
        </authorList>
    </citation>
    <scope>NUCLEOTIDE SEQUENCE</scope>
    <source>
        <strain evidence="1">TFB9207</strain>
    </source>
</reference>
<gene>
    <name evidence="1" type="ORF">F5878DRAFT_631826</name>
</gene>
<sequence>FCLTTFQATGVTSEKFPSVFGKPLGSKKAMLELVQRLQPLRVEDGSELLIYCMLFEVKANKLLKLPLVIGNHELVLVFLSAFNGNLRKAVSKRVQHQVPNSKLAKRHADDPYTFLEWKSAAEAVARQPPFESLYQTFTGMDGAVLNAETNSRGGIYIPVVTPAAAKEETPDLTRFFATDTRSSRIMNMPLWKMWTNSF</sequence>
<accession>A0AA38P0M0</accession>
<dbReference type="AlphaFoldDB" id="A0AA38P0M0"/>
<evidence type="ECO:0000313" key="2">
    <source>
        <dbReference type="Proteomes" id="UP001163846"/>
    </source>
</evidence>
<protein>
    <submittedName>
        <fullName evidence="1">Uncharacterized protein</fullName>
    </submittedName>
</protein>
<comment type="caution">
    <text evidence="1">The sequence shown here is derived from an EMBL/GenBank/DDBJ whole genome shotgun (WGS) entry which is preliminary data.</text>
</comment>
<evidence type="ECO:0000313" key="1">
    <source>
        <dbReference type="EMBL" id="KAJ3833893.1"/>
    </source>
</evidence>
<dbReference type="EMBL" id="MU806616">
    <property type="protein sequence ID" value="KAJ3833893.1"/>
    <property type="molecule type" value="Genomic_DNA"/>
</dbReference>
<feature type="non-terminal residue" evidence="1">
    <location>
        <position position="198"/>
    </location>
</feature>
<keyword evidence="2" id="KW-1185">Reference proteome</keyword>
<dbReference type="Proteomes" id="UP001163846">
    <property type="component" value="Unassembled WGS sequence"/>
</dbReference>
<organism evidence="1 2">
    <name type="scientific">Lentinula raphanica</name>
    <dbReference type="NCBI Taxonomy" id="153919"/>
    <lineage>
        <taxon>Eukaryota</taxon>
        <taxon>Fungi</taxon>
        <taxon>Dikarya</taxon>
        <taxon>Basidiomycota</taxon>
        <taxon>Agaricomycotina</taxon>
        <taxon>Agaricomycetes</taxon>
        <taxon>Agaricomycetidae</taxon>
        <taxon>Agaricales</taxon>
        <taxon>Marasmiineae</taxon>
        <taxon>Omphalotaceae</taxon>
        <taxon>Lentinula</taxon>
    </lineage>
</organism>
<name>A0AA38P0M0_9AGAR</name>
<proteinExistence type="predicted"/>